<dbReference type="InParanoid" id="A0A0Q9X978"/>
<dbReference type="EMBL" id="CH933808">
    <property type="protein sequence ID" value="KRG04976.1"/>
    <property type="molecule type" value="Genomic_DNA"/>
</dbReference>
<dbReference type="KEGG" id="dmo:Dmoj_GI26634"/>
<evidence type="ECO:0000313" key="1">
    <source>
        <dbReference type="EMBL" id="KRG04976.1"/>
    </source>
</evidence>
<name>A0A0Q9X978_DROMO</name>
<protein>
    <submittedName>
        <fullName evidence="1">Uncharacterized protein</fullName>
    </submittedName>
</protein>
<dbReference type="AlphaFoldDB" id="A0A0Q9X978"/>
<gene>
    <name evidence="1" type="primary">Dmoj\GI26634</name>
    <name evidence="1" type="ORF">Dmoj_GI26634</name>
</gene>
<sequence length="69" mass="8209">MIVHNIIKIFNHGINQVQLHALQKQAKIKQLNRKTANYVEHPHTHHASRALPSRTQLYRLDWPHKDIFN</sequence>
<reference evidence="1 2" key="1">
    <citation type="journal article" date="2007" name="Nature">
        <title>Evolution of genes and genomes on the Drosophila phylogeny.</title>
        <authorList>
            <consortium name="Drosophila 12 Genomes Consortium"/>
            <person name="Clark A.G."/>
            <person name="Eisen M.B."/>
            <person name="Smith D.R."/>
            <person name="Bergman C.M."/>
            <person name="Oliver B."/>
            <person name="Markow T.A."/>
            <person name="Kaufman T.C."/>
            <person name="Kellis M."/>
            <person name="Gelbart W."/>
            <person name="Iyer V.N."/>
            <person name="Pollard D.A."/>
            <person name="Sackton T.B."/>
            <person name="Larracuente A.M."/>
            <person name="Singh N.D."/>
            <person name="Abad J.P."/>
            <person name="Abt D.N."/>
            <person name="Adryan B."/>
            <person name="Aguade M."/>
            <person name="Akashi H."/>
            <person name="Anderson W.W."/>
            <person name="Aquadro C.F."/>
            <person name="Ardell D.H."/>
            <person name="Arguello R."/>
            <person name="Artieri C.G."/>
            <person name="Barbash D.A."/>
            <person name="Barker D."/>
            <person name="Barsanti P."/>
            <person name="Batterham P."/>
            <person name="Batzoglou S."/>
            <person name="Begun D."/>
            <person name="Bhutkar A."/>
            <person name="Blanco E."/>
            <person name="Bosak S.A."/>
            <person name="Bradley R.K."/>
            <person name="Brand A.D."/>
            <person name="Brent M.R."/>
            <person name="Brooks A.N."/>
            <person name="Brown R.H."/>
            <person name="Butlin R.K."/>
            <person name="Caggese C."/>
            <person name="Calvi B.R."/>
            <person name="Bernardo de Carvalho A."/>
            <person name="Caspi A."/>
            <person name="Castrezana S."/>
            <person name="Celniker S.E."/>
            <person name="Chang J.L."/>
            <person name="Chapple C."/>
            <person name="Chatterji S."/>
            <person name="Chinwalla A."/>
            <person name="Civetta A."/>
            <person name="Clifton S.W."/>
            <person name="Comeron J.M."/>
            <person name="Costello J.C."/>
            <person name="Coyne J.A."/>
            <person name="Daub J."/>
            <person name="David R.G."/>
            <person name="Delcher A.L."/>
            <person name="Delehaunty K."/>
            <person name="Do C.B."/>
            <person name="Ebling H."/>
            <person name="Edwards K."/>
            <person name="Eickbush T."/>
            <person name="Evans J.D."/>
            <person name="Filipski A."/>
            <person name="Findeiss S."/>
            <person name="Freyhult E."/>
            <person name="Fulton L."/>
            <person name="Fulton R."/>
            <person name="Garcia A.C."/>
            <person name="Gardiner A."/>
            <person name="Garfield D.A."/>
            <person name="Garvin B.E."/>
            <person name="Gibson G."/>
            <person name="Gilbert D."/>
            <person name="Gnerre S."/>
            <person name="Godfrey J."/>
            <person name="Good R."/>
            <person name="Gotea V."/>
            <person name="Gravely B."/>
            <person name="Greenberg A.J."/>
            <person name="Griffiths-Jones S."/>
            <person name="Gross S."/>
            <person name="Guigo R."/>
            <person name="Gustafson E.A."/>
            <person name="Haerty W."/>
            <person name="Hahn M.W."/>
            <person name="Halligan D.L."/>
            <person name="Halpern A.L."/>
            <person name="Halter G.M."/>
            <person name="Han M.V."/>
            <person name="Heger A."/>
            <person name="Hillier L."/>
            <person name="Hinrichs A.S."/>
            <person name="Holmes I."/>
            <person name="Hoskins R.A."/>
            <person name="Hubisz M.J."/>
            <person name="Hultmark D."/>
            <person name="Huntley M.A."/>
            <person name="Jaffe D.B."/>
            <person name="Jagadeeshan S."/>
            <person name="Jeck W.R."/>
            <person name="Johnson J."/>
            <person name="Jones C.D."/>
            <person name="Jordan W.C."/>
            <person name="Karpen G.H."/>
            <person name="Kataoka E."/>
            <person name="Keightley P.D."/>
            <person name="Kheradpour P."/>
            <person name="Kirkness E.F."/>
            <person name="Koerich L.B."/>
            <person name="Kristiansen K."/>
            <person name="Kudrna D."/>
            <person name="Kulathinal R.J."/>
            <person name="Kumar S."/>
            <person name="Kwok R."/>
            <person name="Lander E."/>
            <person name="Langley C.H."/>
            <person name="Lapoint R."/>
            <person name="Lazzaro B.P."/>
            <person name="Lee S.J."/>
            <person name="Levesque L."/>
            <person name="Li R."/>
            <person name="Lin C.F."/>
            <person name="Lin M.F."/>
            <person name="Lindblad-Toh K."/>
            <person name="Llopart A."/>
            <person name="Long M."/>
            <person name="Low L."/>
            <person name="Lozovsky E."/>
            <person name="Lu J."/>
            <person name="Luo M."/>
            <person name="Machado C.A."/>
            <person name="Makalowski W."/>
            <person name="Marzo M."/>
            <person name="Matsuda M."/>
            <person name="Matzkin L."/>
            <person name="McAllister B."/>
            <person name="McBride C.S."/>
            <person name="McKernan B."/>
            <person name="McKernan K."/>
            <person name="Mendez-Lago M."/>
            <person name="Minx P."/>
            <person name="Mollenhauer M.U."/>
            <person name="Montooth K."/>
            <person name="Mount S.M."/>
            <person name="Mu X."/>
            <person name="Myers E."/>
            <person name="Negre B."/>
            <person name="Newfeld S."/>
            <person name="Nielsen R."/>
            <person name="Noor M.A."/>
            <person name="O'Grady P."/>
            <person name="Pachter L."/>
            <person name="Papaceit M."/>
            <person name="Parisi M.J."/>
            <person name="Parisi M."/>
            <person name="Parts L."/>
            <person name="Pedersen J.S."/>
            <person name="Pesole G."/>
            <person name="Phillippy A.M."/>
            <person name="Ponting C.P."/>
            <person name="Pop M."/>
            <person name="Porcelli D."/>
            <person name="Powell J.R."/>
            <person name="Prohaska S."/>
            <person name="Pruitt K."/>
            <person name="Puig M."/>
            <person name="Quesneville H."/>
            <person name="Ram K.R."/>
            <person name="Rand D."/>
            <person name="Rasmussen M.D."/>
            <person name="Reed L.K."/>
            <person name="Reenan R."/>
            <person name="Reily A."/>
            <person name="Remington K.A."/>
            <person name="Rieger T.T."/>
            <person name="Ritchie M.G."/>
            <person name="Robin C."/>
            <person name="Rogers Y.H."/>
            <person name="Rohde C."/>
            <person name="Rozas J."/>
            <person name="Rubenfield M.J."/>
            <person name="Ruiz A."/>
            <person name="Russo S."/>
            <person name="Salzberg S.L."/>
            <person name="Sanchez-Gracia A."/>
            <person name="Saranga D.J."/>
            <person name="Sato H."/>
            <person name="Schaeffer S.W."/>
            <person name="Schatz M.C."/>
            <person name="Schlenke T."/>
            <person name="Schwartz R."/>
            <person name="Segarra C."/>
            <person name="Singh R.S."/>
            <person name="Sirot L."/>
            <person name="Sirota M."/>
            <person name="Sisneros N.B."/>
            <person name="Smith C.D."/>
            <person name="Smith T.F."/>
            <person name="Spieth J."/>
            <person name="Stage D.E."/>
            <person name="Stark A."/>
            <person name="Stephan W."/>
            <person name="Strausberg R.L."/>
            <person name="Strempel S."/>
            <person name="Sturgill D."/>
            <person name="Sutton G."/>
            <person name="Sutton G.G."/>
            <person name="Tao W."/>
            <person name="Teichmann S."/>
            <person name="Tobari Y.N."/>
            <person name="Tomimura Y."/>
            <person name="Tsolas J.M."/>
            <person name="Valente V.L."/>
            <person name="Venter E."/>
            <person name="Venter J.C."/>
            <person name="Vicario S."/>
            <person name="Vieira F.G."/>
            <person name="Vilella A.J."/>
            <person name="Villasante A."/>
            <person name="Walenz B."/>
            <person name="Wang J."/>
            <person name="Wasserman M."/>
            <person name="Watts T."/>
            <person name="Wilson D."/>
            <person name="Wilson R.K."/>
            <person name="Wing R.A."/>
            <person name="Wolfner M.F."/>
            <person name="Wong A."/>
            <person name="Wong G.K."/>
            <person name="Wu C.I."/>
            <person name="Wu G."/>
            <person name="Yamamoto D."/>
            <person name="Yang H.P."/>
            <person name="Yang S.P."/>
            <person name="Yorke J.A."/>
            <person name="Yoshida K."/>
            <person name="Zdobnov E."/>
            <person name="Zhang P."/>
            <person name="Zhang Y."/>
            <person name="Zimin A.V."/>
            <person name="Baldwin J."/>
            <person name="Abdouelleil A."/>
            <person name="Abdulkadir J."/>
            <person name="Abebe A."/>
            <person name="Abera B."/>
            <person name="Abreu J."/>
            <person name="Acer S.C."/>
            <person name="Aftuck L."/>
            <person name="Alexander A."/>
            <person name="An P."/>
            <person name="Anderson E."/>
            <person name="Anderson S."/>
            <person name="Arachi H."/>
            <person name="Azer M."/>
            <person name="Bachantsang P."/>
            <person name="Barry A."/>
            <person name="Bayul T."/>
            <person name="Berlin A."/>
            <person name="Bessette D."/>
            <person name="Bloom T."/>
            <person name="Blye J."/>
            <person name="Boguslavskiy L."/>
            <person name="Bonnet C."/>
            <person name="Boukhgalter B."/>
            <person name="Bourzgui I."/>
            <person name="Brown A."/>
            <person name="Cahill P."/>
            <person name="Channer S."/>
            <person name="Cheshatsang Y."/>
            <person name="Chuda L."/>
            <person name="Citroen M."/>
            <person name="Collymore A."/>
            <person name="Cooke P."/>
            <person name="Costello M."/>
            <person name="D'Aco K."/>
            <person name="Daza R."/>
            <person name="De Haan G."/>
            <person name="DeGray S."/>
            <person name="DeMaso C."/>
            <person name="Dhargay N."/>
            <person name="Dooley K."/>
            <person name="Dooley E."/>
            <person name="Doricent M."/>
            <person name="Dorje P."/>
            <person name="Dorjee K."/>
            <person name="Dupes A."/>
            <person name="Elong R."/>
            <person name="Falk J."/>
            <person name="Farina A."/>
            <person name="Faro S."/>
            <person name="Ferguson D."/>
            <person name="Fisher S."/>
            <person name="Foley C.D."/>
            <person name="Franke A."/>
            <person name="Friedrich D."/>
            <person name="Gadbois L."/>
            <person name="Gearin G."/>
            <person name="Gearin C.R."/>
            <person name="Giannoukos G."/>
            <person name="Goode T."/>
            <person name="Graham J."/>
            <person name="Grandbois E."/>
            <person name="Grewal S."/>
            <person name="Gyaltsen K."/>
            <person name="Hafez N."/>
            <person name="Hagos B."/>
            <person name="Hall J."/>
            <person name="Henson C."/>
            <person name="Hollinger A."/>
            <person name="Honan T."/>
            <person name="Huard M.D."/>
            <person name="Hughes L."/>
            <person name="Hurhula B."/>
            <person name="Husby M.E."/>
            <person name="Kamat A."/>
            <person name="Kanga B."/>
            <person name="Kashin S."/>
            <person name="Khazanovich D."/>
            <person name="Kisner P."/>
            <person name="Lance K."/>
            <person name="Lara M."/>
            <person name="Lee W."/>
            <person name="Lennon N."/>
            <person name="Letendre F."/>
            <person name="LeVine R."/>
            <person name="Lipovsky A."/>
            <person name="Liu X."/>
            <person name="Liu J."/>
            <person name="Liu S."/>
            <person name="Lokyitsang T."/>
            <person name="Lokyitsang Y."/>
            <person name="Lubonja R."/>
            <person name="Lui A."/>
            <person name="MacDonald P."/>
            <person name="Magnisalis V."/>
            <person name="Maru K."/>
            <person name="Matthews C."/>
            <person name="McCusker W."/>
            <person name="McDonough S."/>
            <person name="Mehta T."/>
            <person name="Meldrim J."/>
            <person name="Meneus L."/>
            <person name="Mihai O."/>
            <person name="Mihalev A."/>
            <person name="Mihova T."/>
            <person name="Mittelman R."/>
            <person name="Mlenga V."/>
            <person name="Montmayeur A."/>
            <person name="Mulrain L."/>
            <person name="Navidi A."/>
            <person name="Naylor J."/>
            <person name="Negash T."/>
            <person name="Nguyen T."/>
            <person name="Nguyen N."/>
            <person name="Nicol R."/>
            <person name="Norbu C."/>
            <person name="Norbu N."/>
            <person name="Novod N."/>
            <person name="O'Neill B."/>
            <person name="Osman S."/>
            <person name="Markiewicz E."/>
            <person name="Oyono O.L."/>
            <person name="Patti C."/>
            <person name="Phunkhang P."/>
            <person name="Pierre F."/>
            <person name="Priest M."/>
            <person name="Raghuraman S."/>
            <person name="Rege F."/>
            <person name="Reyes R."/>
            <person name="Rise C."/>
            <person name="Rogov P."/>
            <person name="Ross K."/>
            <person name="Ryan E."/>
            <person name="Settipalli S."/>
            <person name="Shea T."/>
            <person name="Sherpa N."/>
            <person name="Shi L."/>
            <person name="Shih D."/>
            <person name="Sparrow T."/>
            <person name="Spaulding J."/>
            <person name="Stalker J."/>
            <person name="Stange-Thomann N."/>
            <person name="Stavropoulos S."/>
            <person name="Stone C."/>
            <person name="Strader C."/>
            <person name="Tesfaye S."/>
            <person name="Thomson T."/>
            <person name="Thoulutsang Y."/>
            <person name="Thoulutsang D."/>
            <person name="Topham K."/>
            <person name="Topping I."/>
            <person name="Tsamla T."/>
            <person name="Vassiliev H."/>
            <person name="Vo A."/>
            <person name="Wangchuk T."/>
            <person name="Wangdi T."/>
            <person name="Weiand M."/>
            <person name="Wilkinson J."/>
            <person name="Wilson A."/>
            <person name="Yadav S."/>
            <person name="Young G."/>
            <person name="Yu Q."/>
            <person name="Zembek L."/>
            <person name="Zhong D."/>
            <person name="Zimmer A."/>
            <person name="Zwirko Z."/>
            <person name="Jaffe D.B."/>
            <person name="Alvarez P."/>
            <person name="Brockman W."/>
            <person name="Butler J."/>
            <person name="Chin C."/>
            <person name="Gnerre S."/>
            <person name="Grabherr M."/>
            <person name="Kleber M."/>
            <person name="Mauceli E."/>
            <person name="MacCallum I."/>
        </authorList>
    </citation>
    <scope>NUCLEOTIDE SEQUENCE [LARGE SCALE GENOMIC DNA]</scope>
    <source>
        <strain evidence="2">Tucson 15081-1352.22</strain>
    </source>
</reference>
<organism evidence="1 2">
    <name type="scientific">Drosophila mojavensis</name>
    <name type="common">Fruit fly</name>
    <dbReference type="NCBI Taxonomy" id="7230"/>
    <lineage>
        <taxon>Eukaryota</taxon>
        <taxon>Metazoa</taxon>
        <taxon>Ecdysozoa</taxon>
        <taxon>Arthropoda</taxon>
        <taxon>Hexapoda</taxon>
        <taxon>Insecta</taxon>
        <taxon>Pterygota</taxon>
        <taxon>Neoptera</taxon>
        <taxon>Endopterygota</taxon>
        <taxon>Diptera</taxon>
        <taxon>Brachycera</taxon>
        <taxon>Muscomorpha</taxon>
        <taxon>Ephydroidea</taxon>
        <taxon>Drosophilidae</taxon>
        <taxon>Drosophila</taxon>
    </lineage>
</organism>
<keyword evidence="2" id="KW-1185">Reference proteome</keyword>
<evidence type="ECO:0000313" key="2">
    <source>
        <dbReference type="Proteomes" id="UP000009192"/>
    </source>
</evidence>
<proteinExistence type="predicted"/>
<accession>A0A0Q9X978</accession>
<dbReference type="Proteomes" id="UP000009192">
    <property type="component" value="Unassembled WGS sequence"/>
</dbReference>